<accession>A0A937FCQ0</accession>
<evidence type="ECO:0000256" key="1">
    <source>
        <dbReference type="SAM" id="Phobius"/>
    </source>
</evidence>
<feature type="transmembrane region" description="Helical" evidence="1">
    <location>
        <begin position="51"/>
        <end position="73"/>
    </location>
</feature>
<evidence type="ECO:0000313" key="2">
    <source>
        <dbReference type="EMBL" id="MBL3658369.1"/>
    </source>
</evidence>
<keyword evidence="3" id="KW-1185">Reference proteome</keyword>
<sequence>MDQIIDRPTENTPNGKIYKDSGITLGTFLGGPLVAGYLMAENFKKLGKEHLVSQTWIFTIIFSAGLIAILLLIPDDINVPNMIFPIMEVLLVRYLFNLHQKEDAETYVESGGEYYGWGRVVIISIIGFALTIAAIFFTVLFF</sequence>
<keyword evidence="1" id="KW-1133">Transmembrane helix</keyword>
<dbReference type="Proteomes" id="UP000659388">
    <property type="component" value="Unassembled WGS sequence"/>
</dbReference>
<dbReference type="RefSeq" id="WP_202246161.1">
    <property type="nucleotide sequence ID" value="NZ_JAESIY010000012.1"/>
</dbReference>
<gene>
    <name evidence="2" type="ORF">JL102_19615</name>
</gene>
<protein>
    <submittedName>
        <fullName evidence="2">Uncharacterized protein</fullName>
    </submittedName>
</protein>
<keyword evidence="1" id="KW-0812">Transmembrane</keyword>
<proteinExistence type="predicted"/>
<feature type="transmembrane region" description="Helical" evidence="1">
    <location>
        <begin position="117"/>
        <end position="141"/>
    </location>
</feature>
<organism evidence="2 3">
    <name type="scientific">Fulvivirga sediminis</name>
    <dbReference type="NCBI Taxonomy" id="2803949"/>
    <lineage>
        <taxon>Bacteria</taxon>
        <taxon>Pseudomonadati</taxon>
        <taxon>Bacteroidota</taxon>
        <taxon>Cytophagia</taxon>
        <taxon>Cytophagales</taxon>
        <taxon>Fulvivirgaceae</taxon>
        <taxon>Fulvivirga</taxon>
    </lineage>
</organism>
<reference evidence="2" key="1">
    <citation type="submission" date="2021-01" db="EMBL/GenBank/DDBJ databases">
        <title>Fulvivirga kasyanovii gen. nov., sp nov., a novel member of the phylum Bacteroidetes isolated from seawater in a mussel farm.</title>
        <authorList>
            <person name="Zhao L.-H."/>
            <person name="Wang Z.-J."/>
        </authorList>
    </citation>
    <scope>NUCLEOTIDE SEQUENCE</scope>
    <source>
        <strain evidence="2">2943</strain>
    </source>
</reference>
<keyword evidence="1" id="KW-0472">Membrane</keyword>
<name>A0A937FCQ0_9BACT</name>
<comment type="caution">
    <text evidence="2">The sequence shown here is derived from an EMBL/GenBank/DDBJ whole genome shotgun (WGS) entry which is preliminary data.</text>
</comment>
<evidence type="ECO:0000313" key="3">
    <source>
        <dbReference type="Proteomes" id="UP000659388"/>
    </source>
</evidence>
<dbReference type="EMBL" id="JAESIY010000012">
    <property type="protein sequence ID" value="MBL3658369.1"/>
    <property type="molecule type" value="Genomic_DNA"/>
</dbReference>
<dbReference type="AlphaFoldDB" id="A0A937FCQ0"/>
<feature type="transmembrane region" description="Helical" evidence="1">
    <location>
        <begin position="21"/>
        <end position="39"/>
    </location>
</feature>